<gene>
    <name evidence="1" type="ORF">T02_9626</name>
</gene>
<keyword evidence="2" id="KW-1185">Reference proteome</keyword>
<evidence type="ECO:0000313" key="2">
    <source>
        <dbReference type="Proteomes" id="UP000054721"/>
    </source>
</evidence>
<sequence>MYVNDLATSCESLNEARRLAAQQEELMTSGGFHRTSGLATSWLRLVQSQRKNGRQKPKDAFGRRWEFIWITRRTI</sequence>
<reference evidence="1 2" key="1">
    <citation type="submission" date="2015-05" db="EMBL/GenBank/DDBJ databases">
        <title>Evolution of Trichinella species and genotypes.</title>
        <authorList>
            <person name="Korhonen P.K."/>
            <person name="Edoardo P."/>
            <person name="Giuseppe L.R."/>
            <person name="Gasser R.B."/>
        </authorList>
    </citation>
    <scope>NUCLEOTIDE SEQUENCE [LARGE SCALE GENOMIC DNA]</scope>
    <source>
        <strain evidence="1">ISS10</strain>
    </source>
</reference>
<dbReference type="OrthoDB" id="8052806at2759"/>
<organism evidence="1 2">
    <name type="scientific">Trichinella nativa</name>
    <dbReference type="NCBI Taxonomy" id="6335"/>
    <lineage>
        <taxon>Eukaryota</taxon>
        <taxon>Metazoa</taxon>
        <taxon>Ecdysozoa</taxon>
        <taxon>Nematoda</taxon>
        <taxon>Enoplea</taxon>
        <taxon>Dorylaimia</taxon>
        <taxon>Trichinellida</taxon>
        <taxon>Trichinellidae</taxon>
        <taxon>Trichinella</taxon>
    </lineage>
</organism>
<dbReference type="AlphaFoldDB" id="A0A0V1KQ07"/>
<protein>
    <submittedName>
        <fullName evidence="1">Uncharacterized protein</fullName>
    </submittedName>
</protein>
<proteinExistence type="predicted"/>
<dbReference type="EMBL" id="JYDW01000315">
    <property type="protein sequence ID" value="KRZ49396.1"/>
    <property type="molecule type" value="Genomic_DNA"/>
</dbReference>
<evidence type="ECO:0000313" key="1">
    <source>
        <dbReference type="EMBL" id="KRZ49396.1"/>
    </source>
</evidence>
<comment type="caution">
    <text evidence="1">The sequence shown here is derived from an EMBL/GenBank/DDBJ whole genome shotgun (WGS) entry which is preliminary data.</text>
</comment>
<name>A0A0V1KQ07_9BILA</name>
<dbReference type="Proteomes" id="UP000054721">
    <property type="component" value="Unassembled WGS sequence"/>
</dbReference>
<accession>A0A0V1KQ07</accession>